<evidence type="ECO:0000256" key="6">
    <source>
        <dbReference type="HAMAP-Rule" id="MF_01499"/>
    </source>
</evidence>
<evidence type="ECO:0000313" key="9">
    <source>
        <dbReference type="EMBL" id="ACY16052.1"/>
    </source>
</evidence>
<dbReference type="HOGENOM" id="CLU_568333_0_0_7"/>
<dbReference type="eggNOG" id="COG1624">
    <property type="taxonomic scope" value="Bacteria"/>
</dbReference>
<gene>
    <name evidence="6" type="primary">dacA</name>
    <name evidence="9" type="ordered locus">Hoch_3550</name>
</gene>
<feature type="transmembrane region" description="Helical" evidence="6">
    <location>
        <begin position="61"/>
        <end position="82"/>
    </location>
</feature>
<dbReference type="EC" id="2.7.7.85" evidence="6"/>
<keyword evidence="10" id="KW-1185">Reference proteome</keyword>
<evidence type="ECO:0000256" key="5">
    <source>
        <dbReference type="ARBA" id="ARBA00022840"/>
    </source>
</evidence>
<organism evidence="9 10">
    <name type="scientific">Haliangium ochraceum (strain DSM 14365 / JCM 11303 / SMP-2)</name>
    <dbReference type="NCBI Taxonomy" id="502025"/>
    <lineage>
        <taxon>Bacteria</taxon>
        <taxon>Pseudomonadati</taxon>
        <taxon>Myxococcota</taxon>
        <taxon>Polyangia</taxon>
        <taxon>Haliangiales</taxon>
        <taxon>Kofleriaceae</taxon>
        <taxon>Haliangium</taxon>
    </lineage>
</organism>
<dbReference type="HAMAP" id="MF_01499">
    <property type="entry name" value="DacA"/>
    <property type="match status" value="1"/>
</dbReference>
<feature type="compositionally biased region" description="Low complexity" evidence="7">
    <location>
        <begin position="295"/>
        <end position="305"/>
    </location>
</feature>
<keyword evidence="4 6" id="KW-0547">Nucleotide-binding</keyword>
<dbReference type="InterPro" id="IPR003390">
    <property type="entry name" value="DNA_integrity_scan_DisA_N"/>
</dbReference>
<evidence type="ECO:0000313" key="10">
    <source>
        <dbReference type="Proteomes" id="UP000001880"/>
    </source>
</evidence>
<dbReference type="InterPro" id="IPR034701">
    <property type="entry name" value="CdaA"/>
</dbReference>
<dbReference type="GO" id="GO:0005524">
    <property type="term" value="F:ATP binding"/>
    <property type="evidence" value="ECO:0007669"/>
    <property type="project" value="UniProtKB-UniRule"/>
</dbReference>
<feature type="compositionally biased region" description="Basic and acidic residues" evidence="7">
    <location>
        <begin position="447"/>
        <end position="480"/>
    </location>
</feature>
<dbReference type="PANTHER" id="PTHR34185:SF1">
    <property type="entry name" value="DIADENYLATE CYCLASE"/>
    <property type="match status" value="1"/>
</dbReference>
<dbReference type="PROSITE" id="PS51794">
    <property type="entry name" value="DAC"/>
    <property type="match status" value="1"/>
</dbReference>
<keyword evidence="3 6" id="KW-0548">Nucleotidyltransferase</keyword>
<evidence type="ECO:0000256" key="1">
    <source>
        <dbReference type="ARBA" id="ARBA00000877"/>
    </source>
</evidence>
<proteinExistence type="inferred from homology"/>
<dbReference type="STRING" id="502025.Hoch_3550"/>
<evidence type="ECO:0000256" key="3">
    <source>
        <dbReference type="ARBA" id="ARBA00022695"/>
    </source>
</evidence>
<dbReference type="NCBIfam" id="TIGR00159">
    <property type="entry name" value="diadenylate cyclase CdaA"/>
    <property type="match status" value="1"/>
</dbReference>
<name>D0LWC0_HALO1</name>
<dbReference type="Gene3D" id="3.40.1700.10">
    <property type="entry name" value="DNA integrity scanning protein, DisA, N-terminal domain"/>
    <property type="match status" value="1"/>
</dbReference>
<keyword evidence="6" id="KW-0997">Cell inner membrane</keyword>
<dbReference type="Proteomes" id="UP000001880">
    <property type="component" value="Chromosome"/>
</dbReference>
<sequence>MLEDLFSTPWRAVITCLDILIIYYVIYRVLLTIKGTRAAQMVIAIVLIWASSQVAERLEMTIVSWLLDNFVNYFIIIIIVLFQQDIRRALMRIGQNVVPFGKTHQLSHALDEVLAAAQHLARARLGGIVVFEREADVRQFVDAGRVVDAQVSKELLVALFVPSRDNELHDGAVIIGKSMRIDRAGILLPLSRNNTLSQEYGTRHRAALGITEETDAVVLVISEERGEISLCFRGNIARDLEIDTLRERLQALFDAEATDKIASEAEAAASIGRAMAALAATESAGSDDTKPPPSRSTSRVPVTPVATASERTERHVQPTDRLGVVERAASNSDTSSQNAGKPSAVPSAPRAIPGEGSEVQTSRMSQPPAAARPQRAAAAAASTPAAGGGAAAPERFAKKSAELVPTSDAASTGSLSTERFAKKSADVVPTSDKYAKTSEKIAPTSERLGKTTSERSDKHVQPGESRDRRTGEHVLPERNP</sequence>
<evidence type="ECO:0000259" key="8">
    <source>
        <dbReference type="PROSITE" id="PS51794"/>
    </source>
</evidence>
<keyword evidence="6" id="KW-0472">Membrane</keyword>
<protein>
    <recommendedName>
        <fullName evidence="6">Diadenylate cyclase</fullName>
        <shortName evidence="6">DAC</shortName>
        <ecNumber evidence="6">2.7.7.85</ecNumber>
    </recommendedName>
    <alternativeName>
        <fullName evidence="6">Cyclic-di-AMP synthase</fullName>
        <shortName evidence="6">c-di-AMP synthase</shortName>
    </alternativeName>
</protein>
<keyword evidence="6" id="KW-0812">Transmembrane</keyword>
<feature type="transmembrane region" description="Helical" evidence="6">
    <location>
        <begin position="12"/>
        <end position="31"/>
    </location>
</feature>
<dbReference type="KEGG" id="hoh:Hoch_3550"/>
<dbReference type="SUPFAM" id="SSF143597">
    <property type="entry name" value="YojJ-like"/>
    <property type="match status" value="1"/>
</dbReference>
<dbReference type="RefSeq" id="WP_012828651.1">
    <property type="nucleotide sequence ID" value="NC_013440.1"/>
</dbReference>
<feature type="region of interest" description="Disordered" evidence="7">
    <location>
        <begin position="280"/>
        <end position="480"/>
    </location>
</feature>
<dbReference type="PANTHER" id="PTHR34185">
    <property type="entry name" value="DIADENYLATE CYCLASE"/>
    <property type="match status" value="1"/>
</dbReference>
<dbReference type="InterPro" id="IPR050338">
    <property type="entry name" value="DisA"/>
</dbReference>
<comment type="catalytic activity">
    <reaction evidence="1 6">
        <text>2 ATP = 3',3'-c-di-AMP + 2 diphosphate</text>
        <dbReference type="Rhea" id="RHEA:35655"/>
        <dbReference type="ChEBI" id="CHEBI:30616"/>
        <dbReference type="ChEBI" id="CHEBI:33019"/>
        <dbReference type="ChEBI" id="CHEBI:71500"/>
        <dbReference type="EC" id="2.7.7.85"/>
    </reaction>
</comment>
<dbReference type="GO" id="GO:0006171">
    <property type="term" value="P:cAMP biosynthetic process"/>
    <property type="evidence" value="ECO:0007669"/>
    <property type="project" value="InterPro"/>
</dbReference>
<feature type="compositionally biased region" description="Low complexity" evidence="7">
    <location>
        <begin position="367"/>
        <end position="385"/>
    </location>
</feature>
<dbReference type="Pfam" id="PF19293">
    <property type="entry name" value="CdaA_N"/>
    <property type="match status" value="1"/>
</dbReference>
<keyword evidence="6" id="KW-1003">Cell membrane</keyword>
<accession>D0LWC0</accession>
<evidence type="ECO:0000256" key="7">
    <source>
        <dbReference type="SAM" id="MobiDB-lite"/>
    </source>
</evidence>
<keyword evidence="6" id="KW-1133">Transmembrane helix</keyword>
<dbReference type="AlphaFoldDB" id="D0LWC0"/>
<evidence type="ECO:0000256" key="4">
    <source>
        <dbReference type="ARBA" id="ARBA00022741"/>
    </source>
</evidence>
<reference evidence="9 10" key="1">
    <citation type="journal article" date="2010" name="Stand. Genomic Sci.">
        <title>Complete genome sequence of Haliangium ochraceum type strain (SMP-2).</title>
        <authorList>
            <consortium name="US DOE Joint Genome Institute (JGI-PGF)"/>
            <person name="Ivanova N."/>
            <person name="Daum C."/>
            <person name="Lang E."/>
            <person name="Abt B."/>
            <person name="Kopitz M."/>
            <person name="Saunders E."/>
            <person name="Lapidus A."/>
            <person name="Lucas S."/>
            <person name="Glavina Del Rio T."/>
            <person name="Nolan M."/>
            <person name="Tice H."/>
            <person name="Copeland A."/>
            <person name="Cheng J.F."/>
            <person name="Chen F."/>
            <person name="Bruce D."/>
            <person name="Goodwin L."/>
            <person name="Pitluck S."/>
            <person name="Mavromatis K."/>
            <person name="Pati A."/>
            <person name="Mikhailova N."/>
            <person name="Chen A."/>
            <person name="Palaniappan K."/>
            <person name="Land M."/>
            <person name="Hauser L."/>
            <person name="Chang Y.J."/>
            <person name="Jeffries C.D."/>
            <person name="Detter J.C."/>
            <person name="Brettin T."/>
            <person name="Rohde M."/>
            <person name="Goker M."/>
            <person name="Bristow J."/>
            <person name="Markowitz V."/>
            <person name="Eisen J.A."/>
            <person name="Hugenholtz P."/>
            <person name="Kyrpides N.C."/>
            <person name="Klenk H.P."/>
        </authorList>
    </citation>
    <scope>NUCLEOTIDE SEQUENCE [LARGE SCALE GENOMIC DNA]</scope>
    <source>
        <strain evidence="10">DSM 14365 / CIP 107738 / JCM 11303 / AJ 13395 / SMP-2</strain>
    </source>
</reference>
<dbReference type="InterPro" id="IPR036888">
    <property type="entry name" value="DNA_integrity_DisA_N_sf"/>
</dbReference>
<dbReference type="EMBL" id="CP001804">
    <property type="protein sequence ID" value="ACY16052.1"/>
    <property type="molecule type" value="Genomic_DNA"/>
</dbReference>
<feature type="compositionally biased region" description="Polar residues" evidence="7">
    <location>
        <begin position="408"/>
        <end position="417"/>
    </location>
</feature>
<dbReference type="InterPro" id="IPR045585">
    <property type="entry name" value="CdaA_N"/>
</dbReference>
<evidence type="ECO:0000256" key="2">
    <source>
        <dbReference type="ARBA" id="ARBA00022679"/>
    </source>
</evidence>
<feature type="domain" description="DAC" evidence="8">
    <location>
        <begin position="83"/>
        <end position="242"/>
    </location>
</feature>
<comment type="similarity">
    <text evidence="6">Belongs to the adenylate cyclase family. DacA/CdaA subfamily.</text>
</comment>
<dbReference type="Pfam" id="PF02457">
    <property type="entry name" value="DAC"/>
    <property type="match status" value="1"/>
</dbReference>
<dbReference type="GO" id="GO:0004016">
    <property type="term" value="F:adenylate cyclase activity"/>
    <property type="evidence" value="ECO:0007669"/>
    <property type="project" value="UniProtKB-UniRule"/>
</dbReference>
<dbReference type="GO" id="GO:0106408">
    <property type="term" value="F:diadenylate cyclase activity"/>
    <property type="evidence" value="ECO:0007669"/>
    <property type="project" value="UniProtKB-EC"/>
</dbReference>
<feature type="compositionally biased region" description="Polar residues" evidence="7">
    <location>
        <begin position="329"/>
        <end position="340"/>
    </location>
</feature>
<keyword evidence="5 6" id="KW-0067">ATP-binding</keyword>
<comment type="caution">
    <text evidence="6">Lacks conserved residue(s) required for the propagation of feature annotation.</text>
</comment>
<comment type="function">
    <text evidence="6">Catalyzes the condensation of 2 ATP molecules into cyclic di-AMP (c-di-AMP), a second messenger used to regulate differing processes in different bacteria.</text>
</comment>
<keyword evidence="2 6" id="KW-0808">Transferase</keyword>
<comment type="subunit">
    <text evidence="6">Probably a homodimer.</text>
</comment>